<evidence type="ECO:0000313" key="2">
    <source>
        <dbReference type="EMBL" id="KAA4089854.1"/>
    </source>
</evidence>
<comment type="caution">
    <text evidence="2">The sequence shown here is derived from an EMBL/GenBank/DDBJ whole genome shotgun (WGS) entry which is preliminary data.</text>
</comment>
<name>A0A5M5E647_BACOV</name>
<proteinExistence type="predicted"/>
<keyword evidence="3" id="KW-1185">Reference proteome</keyword>
<feature type="chain" id="PRO_5030132985" evidence="1">
    <location>
        <begin position="21"/>
        <end position="209"/>
    </location>
</feature>
<sequence>MKTKVLFLGLAIASLTTVSAQTFNKANYAFEIGKIPANSSNKSSCNWWIQNNDVFSITDSKNHTPNGKHSLYFKTEAALEKQKMACASFNPDGMVELKDGEYTVSCWVFVESGKIKNFSMIFPATKYKDGKKLAPKSKESADFESPYFSAMIQTAKVPAGKWVKVTSRPFRSKNGTHIDHVKAALQVVAPKGTENVSFYVDDITFEKVK</sequence>
<evidence type="ECO:0000313" key="3">
    <source>
        <dbReference type="Proteomes" id="UP000473905"/>
    </source>
</evidence>
<dbReference type="AlphaFoldDB" id="A0A5M5E647"/>
<protein>
    <submittedName>
        <fullName evidence="2">Uncharacterized protein</fullName>
    </submittedName>
</protein>
<keyword evidence="1" id="KW-0732">Signal</keyword>
<evidence type="ECO:0000256" key="1">
    <source>
        <dbReference type="SAM" id="SignalP"/>
    </source>
</evidence>
<accession>A0A5M5E647</accession>
<reference evidence="2 3" key="1">
    <citation type="journal article" date="2019" name="Nat. Med.">
        <title>A library of human gut bacterial isolates paired with longitudinal multiomics data enables mechanistic microbiome research.</title>
        <authorList>
            <person name="Poyet M."/>
            <person name="Groussin M."/>
            <person name="Gibbons S.M."/>
            <person name="Avila-Pacheco J."/>
            <person name="Jiang X."/>
            <person name="Kearney S.M."/>
            <person name="Perrotta A.R."/>
            <person name="Berdy B."/>
            <person name="Zhao S."/>
            <person name="Lieberman T.D."/>
            <person name="Swanson P.K."/>
            <person name="Smith M."/>
            <person name="Roesemann S."/>
            <person name="Alexander J.E."/>
            <person name="Rich S.A."/>
            <person name="Livny J."/>
            <person name="Vlamakis H."/>
            <person name="Clish C."/>
            <person name="Bullock K."/>
            <person name="Deik A."/>
            <person name="Scott J."/>
            <person name="Pierce K.A."/>
            <person name="Xavier R.J."/>
            <person name="Alm E.J."/>
        </authorList>
    </citation>
    <scope>NUCLEOTIDE SEQUENCE [LARGE SCALE GENOMIC DNA]</scope>
    <source>
        <strain evidence="2 3">BIOML-A134</strain>
    </source>
</reference>
<dbReference type="Gene3D" id="2.60.120.260">
    <property type="entry name" value="Galactose-binding domain-like"/>
    <property type="match status" value="1"/>
</dbReference>
<gene>
    <name evidence="2" type="ORF">F3D66_26235</name>
</gene>
<dbReference type="RefSeq" id="WP_004320147.1">
    <property type="nucleotide sequence ID" value="NZ_DAWEDY010000081.1"/>
</dbReference>
<dbReference type="EMBL" id="VWKB01000050">
    <property type="protein sequence ID" value="KAA4089854.1"/>
    <property type="molecule type" value="Genomic_DNA"/>
</dbReference>
<organism evidence="2 3">
    <name type="scientific">Bacteroides ovatus</name>
    <dbReference type="NCBI Taxonomy" id="28116"/>
    <lineage>
        <taxon>Bacteria</taxon>
        <taxon>Pseudomonadati</taxon>
        <taxon>Bacteroidota</taxon>
        <taxon>Bacteroidia</taxon>
        <taxon>Bacteroidales</taxon>
        <taxon>Bacteroidaceae</taxon>
        <taxon>Bacteroides</taxon>
    </lineage>
</organism>
<feature type="signal peptide" evidence="1">
    <location>
        <begin position="1"/>
        <end position="20"/>
    </location>
</feature>
<dbReference type="Proteomes" id="UP000473905">
    <property type="component" value="Unassembled WGS sequence"/>
</dbReference>